<dbReference type="Gene3D" id="3.30.870.10">
    <property type="entry name" value="Endonuclease Chain A"/>
    <property type="match status" value="1"/>
</dbReference>
<reference evidence="2" key="1">
    <citation type="submission" date="2021-08" db="EMBL/GenBank/DDBJ databases">
        <authorList>
            <person name="Zhang H."/>
            <person name="Xu M."/>
            <person name="Yu Z."/>
            <person name="Yang L."/>
            <person name="Cai Y."/>
        </authorList>
    </citation>
    <scope>NUCLEOTIDE SEQUENCE</scope>
    <source>
        <strain evidence="2">CHL1</strain>
    </source>
</reference>
<feature type="domain" description="Restriction endonuclease type II NgoFVII N-terminal" evidence="1">
    <location>
        <begin position="31"/>
        <end position="150"/>
    </location>
</feature>
<dbReference type="EMBL" id="CP081869">
    <property type="protein sequence ID" value="QZO01766.1"/>
    <property type="molecule type" value="Genomic_DNA"/>
</dbReference>
<evidence type="ECO:0000313" key="3">
    <source>
        <dbReference type="Proteomes" id="UP000825701"/>
    </source>
</evidence>
<evidence type="ECO:0000259" key="1">
    <source>
        <dbReference type="Pfam" id="PF09565"/>
    </source>
</evidence>
<name>A0A9E6RBL1_9HYPH</name>
<evidence type="ECO:0000313" key="2">
    <source>
        <dbReference type="EMBL" id="QZO01766.1"/>
    </source>
</evidence>
<accession>A0A9E6RBL1</accession>
<organism evidence="2 3">
    <name type="scientific">Chenggangzhangella methanolivorans</name>
    <dbReference type="NCBI Taxonomy" id="1437009"/>
    <lineage>
        <taxon>Bacteria</taxon>
        <taxon>Pseudomonadati</taxon>
        <taxon>Pseudomonadota</taxon>
        <taxon>Alphaproteobacteria</taxon>
        <taxon>Hyphomicrobiales</taxon>
        <taxon>Methylopilaceae</taxon>
        <taxon>Chenggangzhangella</taxon>
    </lineage>
</organism>
<dbReference type="InterPro" id="IPR019065">
    <property type="entry name" value="RE_NgoFVII_N"/>
</dbReference>
<dbReference type="AlphaFoldDB" id="A0A9E6RBL1"/>
<dbReference type="KEGG" id="cmet:K6K41_10600"/>
<keyword evidence="3" id="KW-1185">Reference proteome</keyword>
<dbReference type="Proteomes" id="UP000825701">
    <property type="component" value="Chromosome"/>
</dbReference>
<proteinExistence type="predicted"/>
<dbReference type="RefSeq" id="WP_261405102.1">
    <property type="nucleotide sequence ID" value="NZ_CP081869.1"/>
</dbReference>
<dbReference type="Pfam" id="PF09565">
    <property type="entry name" value="RE_NgoFVII"/>
    <property type="match status" value="1"/>
</dbReference>
<gene>
    <name evidence="2" type="ORF">K6K41_10600</name>
</gene>
<sequence>MNVDDAIYVHREDLIGLADREIHFEELIEAIHGDARGATEIAILGGYYAVDALVNVCRKVPRDARRDCTIRIAVGLEATALIPRTWTDMREVERKLRSSGFRDVTVKVVMNSPVHFHTKLFRILRTTHPVWYVGSANPGSKRHELMLRLTGRHDALMAYMDAVFEEARSVAEPQPAVDIRTLRDFFLAGKLCHKPPTPRLFTFDAFRFTPENREQIGAVLAGEAGVEHARPRTEGFGFSLRSALGFDDLAALDGEEAVAKRTQYRRSSIDTVLGLWMPRRYARELRLRIANDEADRFRKLTGIADELNTGPGQEKVRVAFVAHVTSLQGLLDRHQIEVQPVPNRQALFERFLRSRTTTLSDEDACRRLARTLTLADMPDIWEDAHAVREFETSFFEDLTYRASVTTGGASRIIRSFVERLGFLGAHAPGDVRLELEESLDEAGWGENSWLP</sequence>
<protein>
    <recommendedName>
        <fullName evidence="1">Restriction endonuclease type II NgoFVII N-terminal domain-containing protein</fullName>
    </recommendedName>
</protein>